<evidence type="ECO:0000313" key="4">
    <source>
        <dbReference type="WBParaSite" id="nRc.2.0.1.t00344-RA"/>
    </source>
</evidence>
<evidence type="ECO:0000256" key="2">
    <source>
        <dbReference type="PROSITE-ProRule" id="PRU00124"/>
    </source>
</evidence>
<dbReference type="SMART" id="SM00192">
    <property type="entry name" value="LDLa"/>
    <property type="match status" value="2"/>
</dbReference>
<dbReference type="Gene3D" id="4.10.400.10">
    <property type="entry name" value="Low-density Lipoprotein Receptor"/>
    <property type="match status" value="2"/>
</dbReference>
<keyword evidence="3" id="KW-1185">Reference proteome</keyword>
<name>A0A915HFA2_ROMCU</name>
<dbReference type="AlphaFoldDB" id="A0A915HFA2"/>
<evidence type="ECO:0000256" key="1">
    <source>
        <dbReference type="ARBA" id="ARBA00023157"/>
    </source>
</evidence>
<dbReference type="Pfam" id="PF00057">
    <property type="entry name" value="Ldl_recept_a"/>
    <property type="match status" value="1"/>
</dbReference>
<dbReference type="PROSITE" id="PS50068">
    <property type="entry name" value="LDLRA_2"/>
    <property type="match status" value="2"/>
</dbReference>
<comment type="caution">
    <text evidence="2">Lacks conserved residue(s) required for the propagation of feature annotation.</text>
</comment>
<feature type="disulfide bond" evidence="2">
    <location>
        <begin position="14"/>
        <end position="32"/>
    </location>
</feature>
<keyword evidence="1 2" id="KW-1015">Disulfide bond</keyword>
<dbReference type="CDD" id="cd00112">
    <property type="entry name" value="LDLa"/>
    <property type="match status" value="1"/>
</dbReference>
<evidence type="ECO:0000313" key="3">
    <source>
        <dbReference type="Proteomes" id="UP000887565"/>
    </source>
</evidence>
<sequence>LIKINPTPCPEFLCPYGDCISSKKRCDGTWDCKLSGYDELDCINPAHINNETVNFDQRDAKYCSWNTAAKNDTDADFHCPSTEFLPEICIKPYRICDGFLDCPGGQDESSPDCLENNIFWNASFF</sequence>
<dbReference type="Proteomes" id="UP000887565">
    <property type="component" value="Unplaced"/>
</dbReference>
<dbReference type="SUPFAM" id="SSF57424">
    <property type="entry name" value="LDL receptor-like module"/>
    <property type="match status" value="2"/>
</dbReference>
<organism evidence="3 4">
    <name type="scientific">Romanomermis culicivorax</name>
    <name type="common">Nematode worm</name>
    <dbReference type="NCBI Taxonomy" id="13658"/>
    <lineage>
        <taxon>Eukaryota</taxon>
        <taxon>Metazoa</taxon>
        <taxon>Ecdysozoa</taxon>
        <taxon>Nematoda</taxon>
        <taxon>Enoplea</taxon>
        <taxon>Dorylaimia</taxon>
        <taxon>Mermithida</taxon>
        <taxon>Mermithoidea</taxon>
        <taxon>Mermithidae</taxon>
        <taxon>Romanomermis</taxon>
    </lineage>
</organism>
<dbReference type="PRINTS" id="PR00261">
    <property type="entry name" value="LDLRECEPTOR"/>
</dbReference>
<dbReference type="InterPro" id="IPR002172">
    <property type="entry name" value="LDrepeatLR_classA_rpt"/>
</dbReference>
<dbReference type="WBParaSite" id="nRc.2.0.1.t00344-RA">
    <property type="protein sequence ID" value="nRc.2.0.1.t00344-RA"/>
    <property type="gene ID" value="nRc.2.0.1.g00344"/>
</dbReference>
<proteinExistence type="predicted"/>
<accession>A0A915HFA2</accession>
<reference evidence="4" key="1">
    <citation type="submission" date="2022-11" db="UniProtKB">
        <authorList>
            <consortium name="WormBaseParasite"/>
        </authorList>
    </citation>
    <scope>IDENTIFICATION</scope>
</reference>
<protein>
    <submittedName>
        <fullName evidence="4">Uncharacterized protein</fullName>
    </submittedName>
</protein>
<dbReference type="InterPro" id="IPR036055">
    <property type="entry name" value="LDL_receptor-like_sf"/>
</dbReference>